<dbReference type="PANTHER" id="PTHR31465:SF34">
    <property type="entry name" value="DOMAIN PROTEIN, PUTATIVE (AFU_ORTHOLOGUE AFUA_3G00480)-RELATED"/>
    <property type="match status" value="1"/>
</dbReference>
<feature type="transmembrane region" description="Helical" evidence="6">
    <location>
        <begin position="637"/>
        <end position="657"/>
    </location>
</feature>
<keyword evidence="2 6" id="KW-0812">Transmembrane</keyword>
<dbReference type="EMBL" id="JARVKF010000112">
    <property type="protein sequence ID" value="KAK9422583.1"/>
    <property type="molecule type" value="Genomic_DNA"/>
</dbReference>
<evidence type="ECO:0000256" key="4">
    <source>
        <dbReference type="ARBA" id="ARBA00023136"/>
    </source>
</evidence>
<proteinExistence type="predicted"/>
<comment type="caution">
    <text evidence="7">The sequence shown here is derived from an EMBL/GenBank/DDBJ whole genome shotgun (WGS) entry which is preliminary data.</text>
</comment>
<dbReference type="Proteomes" id="UP001408356">
    <property type="component" value="Unassembled WGS sequence"/>
</dbReference>
<accession>A0ABR2V6P7</accession>
<evidence type="ECO:0000256" key="3">
    <source>
        <dbReference type="ARBA" id="ARBA00022989"/>
    </source>
</evidence>
<organism evidence="7 8">
    <name type="scientific">Seiridium unicorne</name>
    <dbReference type="NCBI Taxonomy" id="138068"/>
    <lineage>
        <taxon>Eukaryota</taxon>
        <taxon>Fungi</taxon>
        <taxon>Dikarya</taxon>
        <taxon>Ascomycota</taxon>
        <taxon>Pezizomycotina</taxon>
        <taxon>Sordariomycetes</taxon>
        <taxon>Xylariomycetidae</taxon>
        <taxon>Amphisphaeriales</taxon>
        <taxon>Sporocadaceae</taxon>
        <taxon>Seiridium</taxon>
    </lineage>
</organism>
<evidence type="ECO:0000256" key="5">
    <source>
        <dbReference type="ARBA" id="ARBA00023242"/>
    </source>
</evidence>
<keyword evidence="4 6" id="KW-0472">Membrane</keyword>
<keyword evidence="3 6" id="KW-1133">Transmembrane helix</keyword>
<keyword evidence="8" id="KW-1185">Reference proteome</keyword>
<comment type="subcellular location">
    <subcellularLocation>
        <location evidence="1">Membrane</location>
        <topology evidence="1">Multi-pass membrane protein</topology>
    </subcellularLocation>
</comment>
<dbReference type="PANTHER" id="PTHR31465">
    <property type="entry name" value="PROTEIN RTA1-RELATED"/>
    <property type="match status" value="1"/>
</dbReference>
<dbReference type="InterPro" id="IPR021858">
    <property type="entry name" value="Fun_TF"/>
</dbReference>
<dbReference type="Pfam" id="PF11951">
    <property type="entry name" value="Fungal_trans_2"/>
    <property type="match status" value="1"/>
</dbReference>
<evidence type="ECO:0000256" key="6">
    <source>
        <dbReference type="SAM" id="Phobius"/>
    </source>
</evidence>
<evidence type="ECO:0000313" key="8">
    <source>
        <dbReference type="Proteomes" id="UP001408356"/>
    </source>
</evidence>
<gene>
    <name evidence="7" type="ORF">SUNI508_00446</name>
</gene>
<keyword evidence="5" id="KW-0539">Nucleus</keyword>
<protein>
    <submittedName>
        <fullName evidence="7">Transcription factor domain-containing protein</fullName>
    </submittedName>
</protein>
<name>A0ABR2V6P7_9PEZI</name>
<feature type="transmembrane region" description="Helical" evidence="6">
    <location>
        <begin position="425"/>
        <end position="443"/>
    </location>
</feature>
<reference evidence="7 8" key="1">
    <citation type="journal article" date="2024" name="J. Plant Pathol.">
        <title>Sequence and assembly of the genome of Seiridium unicorne, isolate CBS 538.82, causal agent of cypress canker disease.</title>
        <authorList>
            <person name="Scali E."/>
            <person name="Rocca G.D."/>
            <person name="Danti R."/>
            <person name="Garbelotto M."/>
            <person name="Barberini S."/>
            <person name="Baroncelli R."/>
            <person name="Emiliani G."/>
        </authorList>
    </citation>
    <scope>NUCLEOTIDE SEQUENCE [LARGE SCALE GENOMIC DNA]</scope>
    <source>
        <strain evidence="7 8">BM-138-508</strain>
    </source>
</reference>
<evidence type="ECO:0000313" key="7">
    <source>
        <dbReference type="EMBL" id="KAK9422583.1"/>
    </source>
</evidence>
<feature type="transmembrane region" description="Helical" evidence="6">
    <location>
        <begin position="455"/>
        <end position="476"/>
    </location>
</feature>
<dbReference type="InterPro" id="IPR007568">
    <property type="entry name" value="RTA1"/>
</dbReference>
<sequence length="721" mass="80133">MLRRSVDRVGMPKLELKTKYFYLLEAAEYSHIQNGATRPDHLQLSFICIALSHRANRMGQTLESSDLAETYYQYRGMAIRSLNDDLDEEHKRTSNIVIAGIITLLLTDAQQGDSRNWRCHLEGIHKVIALRGGLRALVGAQNLESMLLCFMFISIMANTTSPASDLAMATSHLAEFDLILEGYGKNIFAFQMCPSSLFGEIIKTNHLRMRATTAAFVDAGDLTSEAYRILSRLDDFSLDEWAISKPSAIGEWMLLGEVYQAAITIYCISSLQSLSVLPPSSSLRARCLEKAQTLQALLSKALVSPIIKRAMLWPLTVLGVEAVHGGVAMRAFIQNQLPELSRHAGVYAPLMAKGILERFWASGETRWDACFDKPYAFAMQIAVDVKYVANSGLYLGSLGRGSSDQHGIYNELVPGSLYIYAPNKVAPIIFSVAYAASAVGHIWQCYRYKSFKLIGLHPICAVIFTAGYALRGYGAFHYLYNPDNSQNLLAFVLSQVFIYICPPLLELANYHVLGRILFYVPYNAPLPPGKVLSTFGGLMALVELLNSLGVALSSNPTSTNQRLGSNLTVAALAIQIAVILIFVILAAIFHRRCARASIHNRNVTIPLITLYHLGDTAVHLSDPDSLKDLSPLLRHEWFFYIFEATLMLLNSVLWNVWNPGRFLPRNNRIHLLQDGVNEVEDDETDSRPLIAKAGHILTFGIFFGKKTTEGRHGYRLNTVSS</sequence>
<evidence type="ECO:0000256" key="2">
    <source>
        <dbReference type="ARBA" id="ARBA00022692"/>
    </source>
</evidence>
<feature type="transmembrane region" description="Helical" evidence="6">
    <location>
        <begin position="567"/>
        <end position="589"/>
    </location>
</feature>
<dbReference type="Pfam" id="PF04479">
    <property type="entry name" value="RTA1"/>
    <property type="match status" value="1"/>
</dbReference>
<feature type="transmembrane region" description="Helical" evidence="6">
    <location>
        <begin position="488"/>
        <end position="510"/>
    </location>
</feature>
<feature type="transmembrane region" description="Helical" evidence="6">
    <location>
        <begin position="531"/>
        <end position="552"/>
    </location>
</feature>
<evidence type="ECO:0000256" key="1">
    <source>
        <dbReference type="ARBA" id="ARBA00004141"/>
    </source>
</evidence>